<sequence length="330" mass="36604">MSKKMKFGSFGALAVLLVGVIVYFSITGIDAQEVDMSAQQEKISEYANPEVFVTAHELKDLMEDESQDVVVIGTMDERGGAIPGSFEVWRPDYSGTESYPYGGMANTKEEMEDLLSSFGVEEDTTIVTYAANDQHDSARVFWQLKMMGHEDVRFLDGGINVWIGEGFETGDAMEPGDRPETEYTAPDFNEEAFNASLDTMIEAADSEDYLVLDTRGLDEEEGNTTLSGAYGPGKIQDSLFIEYSKATAEDGTIKSMDELEELYGDVIAGDQTVISYCQSGVRSAYTWLVLTHAMGYDNAKNYDGSWIEWSYHAYEDGNQDVIDRTENGDF</sequence>
<evidence type="ECO:0000313" key="6">
    <source>
        <dbReference type="Proteomes" id="UP000198571"/>
    </source>
</evidence>
<dbReference type="CDD" id="cd01448">
    <property type="entry name" value="TST_Repeat_1"/>
    <property type="match status" value="1"/>
</dbReference>
<evidence type="ECO:0000259" key="4">
    <source>
        <dbReference type="PROSITE" id="PS50206"/>
    </source>
</evidence>
<keyword evidence="3 5" id="KW-0808">Transferase</keyword>
<dbReference type="PANTHER" id="PTHR43855">
    <property type="entry name" value="THIOSULFATE SULFURTRANSFERASE"/>
    <property type="match status" value="1"/>
</dbReference>
<keyword evidence="1" id="KW-0677">Repeat</keyword>
<dbReference type="RefSeq" id="WP_218142003.1">
    <property type="nucleotide sequence ID" value="NZ_FOGT01000023.1"/>
</dbReference>
<dbReference type="Proteomes" id="UP000198571">
    <property type="component" value="Unassembled WGS sequence"/>
</dbReference>
<proteinExistence type="predicted"/>
<dbReference type="SUPFAM" id="SSF52821">
    <property type="entry name" value="Rhodanese/Cell cycle control phosphatase"/>
    <property type="match status" value="2"/>
</dbReference>
<evidence type="ECO:0000256" key="3">
    <source>
        <dbReference type="RuleBase" id="RU000507"/>
    </source>
</evidence>
<accession>A0A1H9X3V8</accession>
<dbReference type="PROSITE" id="PS00683">
    <property type="entry name" value="RHODANESE_2"/>
    <property type="match status" value="1"/>
</dbReference>
<dbReference type="InterPro" id="IPR051126">
    <property type="entry name" value="Thiosulfate_sulfurtransferase"/>
</dbReference>
<dbReference type="Pfam" id="PF00581">
    <property type="entry name" value="Rhodanese"/>
    <property type="match status" value="2"/>
</dbReference>
<dbReference type="InterPro" id="IPR036873">
    <property type="entry name" value="Rhodanese-like_dom_sf"/>
</dbReference>
<evidence type="ECO:0000256" key="2">
    <source>
        <dbReference type="ARBA" id="ARBA00047549"/>
    </source>
</evidence>
<dbReference type="Gene3D" id="3.40.250.10">
    <property type="entry name" value="Rhodanese-like domain"/>
    <property type="match status" value="2"/>
</dbReference>
<comment type="catalytic activity">
    <reaction evidence="2">
        <text>thiosulfate + hydrogen cyanide = thiocyanate + sulfite + 2 H(+)</text>
        <dbReference type="Rhea" id="RHEA:16881"/>
        <dbReference type="ChEBI" id="CHEBI:15378"/>
        <dbReference type="ChEBI" id="CHEBI:17359"/>
        <dbReference type="ChEBI" id="CHEBI:18022"/>
        <dbReference type="ChEBI" id="CHEBI:18407"/>
        <dbReference type="ChEBI" id="CHEBI:33542"/>
        <dbReference type="EC" id="2.8.1.1"/>
    </reaction>
</comment>
<dbReference type="GO" id="GO:0004792">
    <property type="term" value="F:thiosulfate-cyanide sulfurtransferase activity"/>
    <property type="evidence" value="ECO:0007669"/>
    <property type="project" value="UniProtKB-EC"/>
</dbReference>
<feature type="domain" description="Rhodanese" evidence="4">
    <location>
        <begin position="205"/>
        <end position="318"/>
    </location>
</feature>
<protein>
    <recommendedName>
        <fullName evidence="3">Sulfurtransferase</fullName>
    </recommendedName>
</protein>
<dbReference type="EMBL" id="FOGT01000023">
    <property type="protein sequence ID" value="SES40303.1"/>
    <property type="molecule type" value="Genomic_DNA"/>
</dbReference>
<keyword evidence="5" id="KW-0670">Pyruvate</keyword>
<reference evidence="6" key="1">
    <citation type="submission" date="2016-10" db="EMBL/GenBank/DDBJ databases">
        <authorList>
            <person name="Varghese N."/>
            <person name="Submissions S."/>
        </authorList>
    </citation>
    <scope>NUCLEOTIDE SEQUENCE [LARGE SCALE GENOMIC DNA]</scope>
    <source>
        <strain evidence="6">S9</strain>
    </source>
</reference>
<dbReference type="AlphaFoldDB" id="A0A1H9X3V8"/>
<dbReference type="CDD" id="cd01449">
    <property type="entry name" value="TST_Repeat_2"/>
    <property type="match status" value="1"/>
</dbReference>
<organism evidence="5 6">
    <name type="scientific">Salipaludibacillus aurantiacus</name>
    <dbReference type="NCBI Taxonomy" id="1601833"/>
    <lineage>
        <taxon>Bacteria</taxon>
        <taxon>Bacillati</taxon>
        <taxon>Bacillota</taxon>
        <taxon>Bacilli</taxon>
        <taxon>Bacillales</taxon>
        <taxon>Bacillaceae</taxon>
    </lineage>
</organism>
<feature type="domain" description="Rhodanese" evidence="4">
    <location>
        <begin position="78"/>
        <end position="171"/>
    </location>
</feature>
<dbReference type="PANTHER" id="PTHR43855:SF1">
    <property type="entry name" value="THIOSULFATE SULFURTRANSFERASE"/>
    <property type="match status" value="1"/>
</dbReference>
<name>A0A1H9X3V8_9BACI</name>
<dbReference type="STRING" id="1601833.SAMN05518684_12339"/>
<evidence type="ECO:0000313" key="5">
    <source>
        <dbReference type="EMBL" id="SES40303.1"/>
    </source>
</evidence>
<dbReference type="InterPro" id="IPR001307">
    <property type="entry name" value="Thiosulphate_STrfase_CS"/>
</dbReference>
<dbReference type="SMART" id="SM00450">
    <property type="entry name" value="RHOD"/>
    <property type="match status" value="2"/>
</dbReference>
<evidence type="ECO:0000256" key="1">
    <source>
        <dbReference type="ARBA" id="ARBA00022737"/>
    </source>
</evidence>
<dbReference type="InterPro" id="IPR001763">
    <property type="entry name" value="Rhodanese-like_dom"/>
</dbReference>
<gene>
    <name evidence="5" type="ORF">SAMN05518684_12339</name>
</gene>
<keyword evidence="6" id="KW-1185">Reference proteome</keyword>
<dbReference type="PROSITE" id="PS50206">
    <property type="entry name" value="RHODANESE_3"/>
    <property type="match status" value="2"/>
</dbReference>